<dbReference type="Pfam" id="PF02018">
    <property type="entry name" value="CBM_4_9"/>
    <property type="match status" value="1"/>
</dbReference>
<dbReference type="Pfam" id="PF08787">
    <property type="entry name" value="Alginate_lyase2"/>
    <property type="match status" value="1"/>
</dbReference>
<feature type="compositionally biased region" description="Gly residues" evidence="2">
    <location>
        <begin position="149"/>
        <end position="166"/>
    </location>
</feature>
<accession>A0A2K4XCG7</accession>
<dbReference type="SUPFAM" id="SSF49899">
    <property type="entry name" value="Concanavalin A-like lectins/glucanases"/>
    <property type="match status" value="1"/>
</dbReference>
<evidence type="ECO:0000256" key="2">
    <source>
        <dbReference type="SAM" id="MobiDB-lite"/>
    </source>
</evidence>
<reference evidence="6 9" key="1">
    <citation type="submission" date="2015-06" db="EMBL/GenBank/DDBJ databases">
        <title>Genome sequence of Pseudoalteromonas carrageenovora.</title>
        <authorList>
            <person name="Xie B.-B."/>
            <person name="Rong J.-C."/>
            <person name="Qin Q.-L."/>
            <person name="Zhang Y.-Z."/>
        </authorList>
    </citation>
    <scope>NUCLEOTIDE SEQUENCE [LARGE SCALE GENOMIC DNA]</scope>
    <source>
        <strain evidence="6 9">IAM 12662</strain>
    </source>
</reference>
<evidence type="ECO:0000313" key="9">
    <source>
        <dbReference type="Proteomes" id="UP000615003"/>
    </source>
</evidence>
<dbReference type="GeneID" id="93664709"/>
<evidence type="ECO:0000256" key="1">
    <source>
        <dbReference type="ARBA" id="ARBA00022801"/>
    </source>
</evidence>
<feature type="signal peptide" evidence="3">
    <location>
        <begin position="1"/>
        <end position="22"/>
    </location>
</feature>
<dbReference type="Gene3D" id="2.60.120.260">
    <property type="entry name" value="Galactose-binding domain-like"/>
    <property type="match status" value="1"/>
</dbReference>
<dbReference type="Proteomes" id="UP000238288">
    <property type="component" value="Chromosome PCAR9a"/>
</dbReference>
<keyword evidence="3" id="KW-0732">Signal</keyword>
<dbReference type="SMR" id="A0A2K4XCG7"/>
<reference evidence="7 8" key="2">
    <citation type="submission" date="2017-11" db="EMBL/GenBank/DDBJ databases">
        <authorList>
            <person name="Han C.G."/>
        </authorList>
    </citation>
    <scope>NUCLEOTIDE SEQUENCE [LARGE SCALE GENOMIC DNA]</scope>
    <source>
        <strain evidence="8">ATCC 43555</strain>
        <strain evidence="7">ATCC43555</strain>
    </source>
</reference>
<dbReference type="EMBL" id="LT965928">
    <property type="protein sequence ID" value="SOU42010.1"/>
    <property type="molecule type" value="Genomic_DNA"/>
</dbReference>
<dbReference type="OrthoDB" id="8754053at2"/>
<dbReference type="EMBL" id="AQGW01000013">
    <property type="protein sequence ID" value="MBE0380873.1"/>
    <property type="molecule type" value="Genomic_DNA"/>
</dbReference>
<keyword evidence="1" id="KW-0378">Hydrolase</keyword>
<dbReference type="InterPro" id="IPR014895">
    <property type="entry name" value="Alginate_lyase_2"/>
</dbReference>
<organism evidence="7 8">
    <name type="scientific">Pseudoalteromonas carrageenovora IAM 12662</name>
    <dbReference type="NCBI Taxonomy" id="1314868"/>
    <lineage>
        <taxon>Bacteria</taxon>
        <taxon>Pseudomonadati</taxon>
        <taxon>Pseudomonadota</taxon>
        <taxon>Gammaproteobacteria</taxon>
        <taxon>Alteromonadales</taxon>
        <taxon>Pseudoalteromonadaceae</taxon>
        <taxon>Pseudoalteromonas</taxon>
    </lineage>
</organism>
<protein>
    <submittedName>
        <fullName evidence="7">CBM16-containing protein, Alginate lyase, family CBM16-PL18</fullName>
        <ecNumber evidence="7">4.2.2.3</ecNumber>
    </submittedName>
</protein>
<dbReference type="AlphaFoldDB" id="A0A2K4XCG7"/>
<evidence type="ECO:0000256" key="3">
    <source>
        <dbReference type="SAM" id="SignalP"/>
    </source>
</evidence>
<dbReference type="InterPro" id="IPR008979">
    <property type="entry name" value="Galactose-bd-like_sf"/>
</dbReference>
<dbReference type="InterPro" id="IPR013320">
    <property type="entry name" value="ConA-like_dom_sf"/>
</dbReference>
<name>A0A2K4XCG7_PSEVC</name>
<evidence type="ECO:0000259" key="4">
    <source>
        <dbReference type="Pfam" id="PF02018"/>
    </source>
</evidence>
<dbReference type="RefSeq" id="WP_058549483.1">
    <property type="nucleotide sequence ID" value="NZ_AQGW01000013.1"/>
</dbReference>
<feature type="domain" description="CBM-cenC" evidence="4">
    <location>
        <begin position="23"/>
        <end position="124"/>
    </location>
</feature>
<proteinExistence type="predicted"/>
<evidence type="ECO:0000313" key="7">
    <source>
        <dbReference type="EMBL" id="SOU42010.1"/>
    </source>
</evidence>
<feature type="domain" description="Alginate lyase 2" evidence="5">
    <location>
        <begin position="202"/>
        <end position="377"/>
    </location>
</feature>
<dbReference type="GO" id="GO:0045135">
    <property type="term" value="F:poly(beta-D-mannuronate) lyase activity"/>
    <property type="evidence" value="ECO:0007669"/>
    <property type="project" value="UniProtKB-EC"/>
</dbReference>
<dbReference type="Gene3D" id="2.60.120.200">
    <property type="match status" value="1"/>
</dbReference>
<evidence type="ECO:0000313" key="8">
    <source>
        <dbReference type="Proteomes" id="UP000238288"/>
    </source>
</evidence>
<dbReference type="SUPFAM" id="SSF49785">
    <property type="entry name" value="Galactose-binding domain-like"/>
    <property type="match status" value="1"/>
</dbReference>
<dbReference type="GO" id="GO:0016798">
    <property type="term" value="F:hydrolase activity, acting on glycosyl bonds"/>
    <property type="evidence" value="ECO:0007669"/>
    <property type="project" value="InterPro"/>
</dbReference>
<keyword evidence="9" id="KW-1185">Reference proteome</keyword>
<dbReference type="InterPro" id="IPR003305">
    <property type="entry name" value="CenC_carb-bd"/>
</dbReference>
<gene>
    <name evidence="7" type="ORF">PCAR9_A31210</name>
    <name evidence="6" type="ORF">PCARR_a2563</name>
</gene>
<sequence>MVKFKKLLICSAVAASTSFAHAATIENSGFEDGWSNWNETEPAALSSDAYQGSKSLKIQGSPARVYQTVDVEPNTEYTLSAYVLGNGQIGINDLDGLFKNTKFDTSSWTKVTKTFTTASKSALQVFAKHNNSSDDVRFDSFSLVQGSTDNGGGTDTGGGTDNGSGTGIASNITDGSIFDLEGDNPNPLVNSETLEFVPLEARHITPNGNGWRHEYKVKESARVAMTETYEVFEATVKVEMSDGGKTIISQHHASDTGTISKVYVSDTDESGFDDSVAGNGVFDVYVRLRNTSGNEEKFALGTITSGGSFTLRVENNYGDVDVSALGRSFGIPVEDDSESYFKFGNYLQSQDPNTLDECGESGNSDSFKECFEDLGITESKVTMTNVSYTRQTN</sequence>
<dbReference type="EC" id="4.2.2.3" evidence="7"/>
<dbReference type="Proteomes" id="UP000615003">
    <property type="component" value="Unassembled WGS sequence"/>
</dbReference>
<feature type="region of interest" description="Disordered" evidence="2">
    <location>
        <begin position="147"/>
        <end position="168"/>
    </location>
</feature>
<keyword evidence="7" id="KW-0456">Lyase</keyword>
<evidence type="ECO:0000313" key="6">
    <source>
        <dbReference type="EMBL" id="MBE0380873.1"/>
    </source>
</evidence>
<feature type="chain" id="PRO_5014439348" evidence="3">
    <location>
        <begin position="23"/>
        <end position="393"/>
    </location>
</feature>
<evidence type="ECO:0000259" key="5">
    <source>
        <dbReference type="Pfam" id="PF08787"/>
    </source>
</evidence>